<dbReference type="EMBL" id="JABBFV010000025">
    <property type="protein sequence ID" value="NML12725.1"/>
    <property type="molecule type" value="Genomic_DNA"/>
</dbReference>
<dbReference type="RefSeq" id="WP_169575074.1">
    <property type="nucleotide sequence ID" value="NZ_JABBFV010000025.1"/>
</dbReference>
<keyword evidence="2" id="KW-1185">Reference proteome</keyword>
<organism evidence="1 2">
    <name type="scientific">Sphingobium psychrophilum</name>
    <dbReference type="NCBI Taxonomy" id="2728834"/>
    <lineage>
        <taxon>Bacteria</taxon>
        <taxon>Pseudomonadati</taxon>
        <taxon>Pseudomonadota</taxon>
        <taxon>Alphaproteobacteria</taxon>
        <taxon>Sphingomonadales</taxon>
        <taxon>Sphingomonadaceae</taxon>
        <taxon>Sphingobium</taxon>
    </lineage>
</organism>
<evidence type="ECO:0000313" key="1">
    <source>
        <dbReference type="EMBL" id="NML12725.1"/>
    </source>
</evidence>
<protein>
    <submittedName>
        <fullName evidence="1">Uncharacterized protein</fullName>
    </submittedName>
</protein>
<dbReference type="AlphaFoldDB" id="A0A7X9WZJ8"/>
<gene>
    <name evidence="1" type="ORF">HHL08_21755</name>
</gene>
<comment type="caution">
    <text evidence="1">The sequence shown here is derived from an EMBL/GenBank/DDBJ whole genome shotgun (WGS) entry which is preliminary data.</text>
</comment>
<name>A0A7X9WZJ8_9SPHN</name>
<accession>A0A7X9WZJ8</accession>
<reference evidence="1 2" key="1">
    <citation type="submission" date="2020-04" db="EMBL/GenBank/DDBJ databases">
        <title>Sphingobium sp. AR-3-1 isolated from Arctic soil.</title>
        <authorList>
            <person name="Dahal R.H."/>
            <person name="Chaudhary D.K."/>
        </authorList>
    </citation>
    <scope>NUCLEOTIDE SEQUENCE [LARGE SCALE GENOMIC DNA]</scope>
    <source>
        <strain evidence="1 2">AR-3-1</strain>
    </source>
</reference>
<sequence>MASGFPNRPPTFVILMAVTMPSIAAPKQEAFVRSTRAVDRATRVIRNVGGDYAIIAATPRRQLARPTTVPIGRSIGIDAALFSLNSRKPEQRP</sequence>
<evidence type="ECO:0000313" key="2">
    <source>
        <dbReference type="Proteomes" id="UP000519023"/>
    </source>
</evidence>
<proteinExistence type="predicted"/>
<dbReference type="Proteomes" id="UP000519023">
    <property type="component" value="Unassembled WGS sequence"/>
</dbReference>